<name>A0A0E0EJS0_9ORYZ</name>
<evidence type="ECO:0000313" key="2">
    <source>
        <dbReference type="Proteomes" id="UP000008021"/>
    </source>
</evidence>
<sequence length="100" mass="11528">MSHTQPIKSMGSMRSLLHDSRASTCSLARKIADAVTMDNRMSRRRRFTSDEWRWLDFFKGLPCMHLFRVREVHARLPWQGIGLGLTGEGEIEDGAQRPEL</sequence>
<reference evidence="1" key="1">
    <citation type="submission" date="2015-04" db="UniProtKB">
        <authorList>
            <consortium name="EnsemblPlants"/>
        </authorList>
    </citation>
    <scope>IDENTIFICATION</scope>
</reference>
<evidence type="ECO:0000313" key="1">
    <source>
        <dbReference type="EnsemblPlants" id="OMERI08G07760.1"/>
    </source>
</evidence>
<proteinExistence type="predicted"/>
<dbReference type="HOGENOM" id="CLU_2310616_0_0_1"/>
<organism evidence="1">
    <name type="scientific">Oryza meridionalis</name>
    <dbReference type="NCBI Taxonomy" id="40149"/>
    <lineage>
        <taxon>Eukaryota</taxon>
        <taxon>Viridiplantae</taxon>
        <taxon>Streptophyta</taxon>
        <taxon>Embryophyta</taxon>
        <taxon>Tracheophyta</taxon>
        <taxon>Spermatophyta</taxon>
        <taxon>Magnoliopsida</taxon>
        <taxon>Liliopsida</taxon>
        <taxon>Poales</taxon>
        <taxon>Poaceae</taxon>
        <taxon>BOP clade</taxon>
        <taxon>Oryzoideae</taxon>
        <taxon>Oryzeae</taxon>
        <taxon>Oryzinae</taxon>
        <taxon>Oryza</taxon>
    </lineage>
</organism>
<dbReference type="EnsemblPlants" id="OMERI08G07760.1">
    <property type="protein sequence ID" value="OMERI08G07760.1"/>
    <property type="gene ID" value="OMERI08G07760"/>
</dbReference>
<dbReference type="Proteomes" id="UP000008021">
    <property type="component" value="Chromosome 8"/>
</dbReference>
<accession>A0A0E0EJS0</accession>
<dbReference type="Gramene" id="OMERI08G07760.1">
    <property type="protein sequence ID" value="OMERI08G07760.1"/>
    <property type="gene ID" value="OMERI08G07760"/>
</dbReference>
<protein>
    <submittedName>
        <fullName evidence="1">Uncharacterized protein</fullName>
    </submittedName>
</protein>
<keyword evidence="2" id="KW-1185">Reference proteome</keyword>
<dbReference type="AlphaFoldDB" id="A0A0E0EJS0"/>
<reference evidence="1" key="2">
    <citation type="submission" date="2018-05" db="EMBL/GenBank/DDBJ databases">
        <title>OmerRS3 (Oryza meridionalis Reference Sequence Version 3).</title>
        <authorList>
            <person name="Zhang J."/>
            <person name="Kudrna D."/>
            <person name="Lee S."/>
            <person name="Talag J."/>
            <person name="Welchert J."/>
            <person name="Wing R.A."/>
        </authorList>
    </citation>
    <scope>NUCLEOTIDE SEQUENCE [LARGE SCALE GENOMIC DNA]</scope>
    <source>
        <strain evidence="1">cv. OR44</strain>
    </source>
</reference>